<feature type="compositionally biased region" description="Basic and acidic residues" evidence="1">
    <location>
        <begin position="36"/>
        <end position="50"/>
    </location>
</feature>
<sequence>MSSTDTPAKATSSRSPRISLFRFSSLRRTNTFPKIKRNEKLRRSVHKLEPSAEAPAEPDYPSQPNSSGYAVFVSSNKGIKRGFSEHVHRMGRNTLDKIGRLNRSRKLAGM</sequence>
<gene>
    <name evidence="2" type="ORF">EB796_005796</name>
</gene>
<evidence type="ECO:0000313" key="2">
    <source>
        <dbReference type="EMBL" id="KAF6035899.1"/>
    </source>
</evidence>
<evidence type="ECO:0000313" key="3">
    <source>
        <dbReference type="Proteomes" id="UP000593567"/>
    </source>
</evidence>
<protein>
    <submittedName>
        <fullName evidence="2">DLC1</fullName>
    </submittedName>
</protein>
<dbReference type="EMBL" id="VXIV02000812">
    <property type="protein sequence ID" value="KAF6035899.1"/>
    <property type="molecule type" value="Genomic_DNA"/>
</dbReference>
<keyword evidence="3" id="KW-1185">Reference proteome</keyword>
<dbReference type="AlphaFoldDB" id="A0A7J7KB73"/>
<accession>A0A7J7KB73</accession>
<feature type="region of interest" description="Disordered" evidence="1">
    <location>
        <begin position="32"/>
        <end position="69"/>
    </location>
</feature>
<organism evidence="2 3">
    <name type="scientific">Bugula neritina</name>
    <name type="common">Brown bryozoan</name>
    <name type="synonym">Sertularia neritina</name>
    <dbReference type="NCBI Taxonomy" id="10212"/>
    <lineage>
        <taxon>Eukaryota</taxon>
        <taxon>Metazoa</taxon>
        <taxon>Spiralia</taxon>
        <taxon>Lophotrochozoa</taxon>
        <taxon>Bryozoa</taxon>
        <taxon>Gymnolaemata</taxon>
        <taxon>Cheilostomatida</taxon>
        <taxon>Flustrina</taxon>
        <taxon>Buguloidea</taxon>
        <taxon>Bugulidae</taxon>
        <taxon>Bugula</taxon>
    </lineage>
</organism>
<reference evidence="2" key="1">
    <citation type="submission" date="2020-06" db="EMBL/GenBank/DDBJ databases">
        <title>Draft genome of Bugula neritina, a colonial animal packing powerful symbionts and potential medicines.</title>
        <authorList>
            <person name="Rayko M."/>
        </authorList>
    </citation>
    <scope>NUCLEOTIDE SEQUENCE [LARGE SCALE GENOMIC DNA]</scope>
    <source>
        <strain evidence="2">Kwan_BN1</strain>
    </source>
</reference>
<comment type="caution">
    <text evidence="2">The sequence shown here is derived from an EMBL/GenBank/DDBJ whole genome shotgun (WGS) entry which is preliminary data.</text>
</comment>
<dbReference type="Proteomes" id="UP000593567">
    <property type="component" value="Unassembled WGS sequence"/>
</dbReference>
<name>A0A7J7KB73_BUGNE</name>
<proteinExistence type="predicted"/>
<evidence type="ECO:0000256" key="1">
    <source>
        <dbReference type="SAM" id="MobiDB-lite"/>
    </source>
</evidence>